<dbReference type="InterPro" id="IPR015424">
    <property type="entry name" value="PyrdxlP-dep_Trfase"/>
</dbReference>
<dbReference type="Gene3D" id="1.10.10.10">
    <property type="entry name" value="Winged helix-like DNA-binding domain superfamily/Winged helix DNA-binding domain"/>
    <property type="match status" value="1"/>
</dbReference>
<dbReference type="PROSITE" id="PS50949">
    <property type="entry name" value="HTH_GNTR"/>
    <property type="match status" value="1"/>
</dbReference>
<dbReference type="Gene3D" id="3.40.640.10">
    <property type="entry name" value="Type I PLP-dependent aspartate aminotransferase-like (Major domain)"/>
    <property type="match status" value="1"/>
</dbReference>
<reference evidence="8" key="1">
    <citation type="submission" date="2016-12" db="EMBL/GenBank/DDBJ databases">
        <title>Draft genome of Streptococcus lactarius CCUG 66490T type strain.</title>
        <authorList>
            <person name="Salva-Serra F."/>
            <person name="Engstrom-Jakobsson H."/>
            <person name="Thorell K."/>
            <person name="Gomila M."/>
            <person name="Gonzales-Siles L."/>
            <person name="Busquets A."/>
            <person name="Jaen-Luchoro D."/>
            <person name="Karlsson R."/>
            <person name="Kristiansson E."/>
            <person name="Moore E."/>
        </authorList>
    </citation>
    <scope>NUCLEOTIDE SEQUENCE</scope>
    <source>
        <strain evidence="8">CCUG 66490</strain>
    </source>
</reference>
<dbReference type="Proteomes" id="UP000676511">
    <property type="component" value="Chromosome"/>
</dbReference>
<keyword evidence="2 9" id="KW-0032">Aminotransferase</keyword>
<reference evidence="9 10" key="2">
    <citation type="submission" date="2021-03" db="EMBL/GenBank/DDBJ databases">
        <title>Human Oral Microbial Genomes.</title>
        <authorList>
            <person name="Johnston C.D."/>
            <person name="Chen T."/>
            <person name="Dewhirst F.E."/>
        </authorList>
    </citation>
    <scope>NUCLEOTIDE SEQUENCE [LARGE SCALE GENOMIC DNA]</scope>
    <source>
        <strain evidence="9 10">CCUG 66490</strain>
    </source>
</reference>
<dbReference type="GO" id="GO:0003677">
    <property type="term" value="F:DNA binding"/>
    <property type="evidence" value="ECO:0007669"/>
    <property type="project" value="UniProtKB-KW"/>
</dbReference>
<evidence type="ECO:0000313" key="10">
    <source>
        <dbReference type="Proteomes" id="UP000676511"/>
    </source>
</evidence>
<keyword evidence="2 9" id="KW-0808">Transferase</keyword>
<dbReference type="SMART" id="SM00345">
    <property type="entry name" value="HTH_GNTR"/>
    <property type="match status" value="1"/>
</dbReference>
<keyword evidence="10" id="KW-1185">Reference proteome</keyword>
<dbReference type="CDD" id="cd07377">
    <property type="entry name" value="WHTH_GntR"/>
    <property type="match status" value="1"/>
</dbReference>
<dbReference type="GO" id="GO:0008483">
    <property type="term" value="F:transaminase activity"/>
    <property type="evidence" value="ECO:0007669"/>
    <property type="project" value="UniProtKB-KW"/>
</dbReference>
<dbReference type="Pfam" id="PF00155">
    <property type="entry name" value="Aminotran_1_2"/>
    <property type="match status" value="1"/>
</dbReference>
<protein>
    <submittedName>
        <fullName evidence="8">GntR family transcriptional regulator</fullName>
    </submittedName>
    <submittedName>
        <fullName evidence="9">PLP-dependent aminotransferase family protein</fullName>
    </submittedName>
</protein>
<evidence type="ECO:0000313" key="9">
    <source>
        <dbReference type="EMBL" id="QUB38183.1"/>
    </source>
</evidence>
<dbReference type="InterPro" id="IPR051446">
    <property type="entry name" value="HTH_trans_reg/aminotransferase"/>
</dbReference>
<accession>A0A9X1BDD5</accession>
<evidence type="ECO:0000313" key="11">
    <source>
        <dbReference type="Proteomes" id="UP001138780"/>
    </source>
</evidence>
<keyword evidence="3" id="KW-0663">Pyridoxal phosphate</keyword>
<evidence type="ECO:0000259" key="7">
    <source>
        <dbReference type="PROSITE" id="PS50949"/>
    </source>
</evidence>
<evidence type="ECO:0000256" key="5">
    <source>
        <dbReference type="ARBA" id="ARBA00023125"/>
    </source>
</evidence>
<keyword evidence="6" id="KW-0804">Transcription</keyword>
<dbReference type="CDD" id="cd00609">
    <property type="entry name" value="AAT_like"/>
    <property type="match status" value="1"/>
</dbReference>
<dbReference type="GO" id="GO:0030170">
    <property type="term" value="F:pyridoxal phosphate binding"/>
    <property type="evidence" value="ECO:0007669"/>
    <property type="project" value="InterPro"/>
</dbReference>
<evidence type="ECO:0000256" key="3">
    <source>
        <dbReference type="ARBA" id="ARBA00022898"/>
    </source>
</evidence>
<dbReference type="EMBL" id="MRXX01000016">
    <property type="protein sequence ID" value="MBK4780499.1"/>
    <property type="molecule type" value="Genomic_DNA"/>
</dbReference>
<dbReference type="InterPro" id="IPR004839">
    <property type="entry name" value="Aminotransferase_I/II_large"/>
</dbReference>
<dbReference type="EMBL" id="CP072329">
    <property type="protein sequence ID" value="QUB38183.1"/>
    <property type="molecule type" value="Genomic_DNA"/>
</dbReference>
<proteinExistence type="inferred from homology"/>
<evidence type="ECO:0000256" key="4">
    <source>
        <dbReference type="ARBA" id="ARBA00023015"/>
    </source>
</evidence>
<dbReference type="SUPFAM" id="SSF46785">
    <property type="entry name" value="Winged helix' DNA-binding domain"/>
    <property type="match status" value="1"/>
</dbReference>
<dbReference type="InterPro" id="IPR036388">
    <property type="entry name" value="WH-like_DNA-bd_sf"/>
</dbReference>
<dbReference type="InterPro" id="IPR036390">
    <property type="entry name" value="WH_DNA-bd_sf"/>
</dbReference>
<organism evidence="8 11">
    <name type="scientific">Streptococcus lactarius</name>
    <dbReference type="NCBI Taxonomy" id="684066"/>
    <lineage>
        <taxon>Bacteria</taxon>
        <taxon>Bacillati</taxon>
        <taxon>Bacillota</taxon>
        <taxon>Bacilli</taxon>
        <taxon>Lactobacillales</taxon>
        <taxon>Streptococcaceae</taxon>
        <taxon>Streptococcus</taxon>
    </lineage>
</organism>
<feature type="domain" description="HTH gntR-type" evidence="7">
    <location>
        <begin position="4"/>
        <end position="72"/>
    </location>
</feature>
<dbReference type="SUPFAM" id="SSF53383">
    <property type="entry name" value="PLP-dependent transferases"/>
    <property type="match status" value="1"/>
</dbReference>
<comment type="similarity">
    <text evidence="1">In the C-terminal section; belongs to the class-I pyridoxal-phosphate-dependent aminotransferase family.</text>
</comment>
<dbReference type="InterPro" id="IPR000524">
    <property type="entry name" value="Tscrpt_reg_HTH_GntR"/>
</dbReference>
<dbReference type="AlphaFoldDB" id="A0A9X1BDD5"/>
<keyword evidence="4" id="KW-0805">Transcription regulation</keyword>
<evidence type="ECO:0000256" key="1">
    <source>
        <dbReference type="ARBA" id="ARBA00005384"/>
    </source>
</evidence>
<name>A0A9X1BDD5_9STRE</name>
<keyword evidence="5" id="KW-0238">DNA-binding</keyword>
<dbReference type="PANTHER" id="PTHR46577:SF1">
    <property type="entry name" value="HTH-TYPE TRANSCRIPTIONAL REGULATORY PROTEIN GABR"/>
    <property type="match status" value="1"/>
</dbReference>
<evidence type="ECO:0000313" key="8">
    <source>
        <dbReference type="EMBL" id="MBK4780499.1"/>
    </source>
</evidence>
<dbReference type="PANTHER" id="PTHR46577">
    <property type="entry name" value="HTH-TYPE TRANSCRIPTIONAL REGULATORY PROTEIN GABR"/>
    <property type="match status" value="1"/>
</dbReference>
<dbReference type="RefSeq" id="WP_200773376.1">
    <property type="nucleotide sequence ID" value="NZ_CP072329.1"/>
</dbReference>
<gene>
    <name evidence="8" type="ORF">BTU61_09895</name>
    <name evidence="9" type="ORF">J4854_06390</name>
</gene>
<sequence>MTKTSKYKDIIHYLKEAIQEGQLATGQKIPSVRQLARQFSCSKDTVQRALLDLTYQHVLYAKPQSGYYVLEQESNQHEDLPIKLEEDRNQAFEDFRTCINETLIGRENYLFNNVFDQAGLPEVRASIQGLLEDEGIYSTIDQIVLTTGTQQALNILSQIDFPNKKSQILIEQPTYHRMNQLLSAQQLAYRTIQRNLDGIDLEELEAIFKSGHIKFFYTIPRFHYPLGHSYLTKDKEAILALAERYDVYIVEDDYLGDLDGHNAPSFHYLDRHDRVIYIKSFSTNLFSALRITSMILPKNLVNPVLSYKTILDYDSNLIMQKALSLYIENGMYLTNKKRLLTRRKKEEETLQALLADSSLLPHLTLIHDGVLLDLSQVKSLASIKHSGLALDFFEEAYIGACPYQLAKIPAAAVATVLPELSNFFE</sequence>
<dbReference type="Pfam" id="PF00392">
    <property type="entry name" value="GntR"/>
    <property type="match status" value="1"/>
</dbReference>
<dbReference type="GO" id="GO:0003700">
    <property type="term" value="F:DNA-binding transcription factor activity"/>
    <property type="evidence" value="ECO:0007669"/>
    <property type="project" value="InterPro"/>
</dbReference>
<evidence type="ECO:0000256" key="6">
    <source>
        <dbReference type="ARBA" id="ARBA00023163"/>
    </source>
</evidence>
<dbReference type="Proteomes" id="UP001138780">
    <property type="component" value="Unassembled WGS sequence"/>
</dbReference>
<dbReference type="InterPro" id="IPR015421">
    <property type="entry name" value="PyrdxlP-dep_Trfase_major"/>
</dbReference>
<evidence type="ECO:0000256" key="2">
    <source>
        <dbReference type="ARBA" id="ARBA00022576"/>
    </source>
</evidence>